<keyword evidence="2" id="KW-1185">Reference proteome</keyword>
<protein>
    <submittedName>
        <fullName evidence="1">Uncharacterized protein</fullName>
    </submittedName>
</protein>
<organism evidence="1 2">
    <name type="scientific">Trema orientale</name>
    <name type="common">Charcoal tree</name>
    <name type="synonym">Celtis orientalis</name>
    <dbReference type="NCBI Taxonomy" id="63057"/>
    <lineage>
        <taxon>Eukaryota</taxon>
        <taxon>Viridiplantae</taxon>
        <taxon>Streptophyta</taxon>
        <taxon>Embryophyta</taxon>
        <taxon>Tracheophyta</taxon>
        <taxon>Spermatophyta</taxon>
        <taxon>Magnoliopsida</taxon>
        <taxon>eudicotyledons</taxon>
        <taxon>Gunneridae</taxon>
        <taxon>Pentapetalae</taxon>
        <taxon>rosids</taxon>
        <taxon>fabids</taxon>
        <taxon>Rosales</taxon>
        <taxon>Cannabaceae</taxon>
        <taxon>Trema</taxon>
    </lineage>
</organism>
<dbReference type="EMBL" id="JXTC01000039">
    <property type="protein sequence ID" value="PON96371.1"/>
    <property type="molecule type" value="Genomic_DNA"/>
</dbReference>
<evidence type="ECO:0000313" key="1">
    <source>
        <dbReference type="EMBL" id="PON96371.1"/>
    </source>
</evidence>
<dbReference type="AlphaFoldDB" id="A0A2P5FEY9"/>
<dbReference type="Proteomes" id="UP000237000">
    <property type="component" value="Unassembled WGS sequence"/>
</dbReference>
<proteinExistence type="predicted"/>
<gene>
    <name evidence="1" type="ORF">TorRG33x02_079600</name>
</gene>
<dbReference type="InParanoid" id="A0A2P5FEY9"/>
<name>A0A2P5FEY9_TREOI</name>
<evidence type="ECO:0000313" key="2">
    <source>
        <dbReference type="Proteomes" id="UP000237000"/>
    </source>
</evidence>
<comment type="caution">
    <text evidence="1">The sequence shown here is derived from an EMBL/GenBank/DDBJ whole genome shotgun (WGS) entry which is preliminary data.</text>
</comment>
<accession>A0A2P5FEY9</accession>
<sequence length="69" mass="7552">MAHTKGHKGVPWSFVEGHIPTSSLRVRSQNVGASTKSAIPCYGHHKILSYTTQGAHNDDSFPFTHLVSH</sequence>
<reference evidence="2" key="1">
    <citation type="submission" date="2016-06" db="EMBL/GenBank/DDBJ databases">
        <title>Parallel loss of symbiosis genes in relatives of nitrogen-fixing non-legume Parasponia.</title>
        <authorList>
            <person name="Van Velzen R."/>
            <person name="Holmer R."/>
            <person name="Bu F."/>
            <person name="Rutten L."/>
            <person name="Van Zeijl A."/>
            <person name="Liu W."/>
            <person name="Santuari L."/>
            <person name="Cao Q."/>
            <person name="Sharma T."/>
            <person name="Shen D."/>
            <person name="Roswanjaya Y."/>
            <person name="Wardhani T."/>
            <person name="Kalhor M.S."/>
            <person name="Jansen J."/>
            <person name="Van den Hoogen J."/>
            <person name="Gungor B."/>
            <person name="Hartog M."/>
            <person name="Hontelez J."/>
            <person name="Verver J."/>
            <person name="Yang W.-C."/>
            <person name="Schijlen E."/>
            <person name="Repin R."/>
            <person name="Schilthuizen M."/>
            <person name="Schranz E."/>
            <person name="Heidstra R."/>
            <person name="Miyata K."/>
            <person name="Fedorova E."/>
            <person name="Kohlen W."/>
            <person name="Bisseling T."/>
            <person name="Smit S."/>
            <person name="Geurts R."/>
        </authorList>
    </citation>
    <scope>NUCLEOTIDE SEQUENCE [LARGE SCALE GENOMIC DNA]</scope>
    <source>
        <strain evidence="2">cv. RG33-2</strain>
    </source>
</reference>